<dbReference type="RefSeq" id="XP_041196236.1">
    <property type="nucleotide sequence ID" value="XM_041332616.1"/>
</dbReference>
<dbReference type="OrthoDB" id="2630529at2759"/>
<accession>A0A9P7JG83</accession>
<keyword evidence="1" id="KW-0175">Coiled coil</keyword>
<evidence type="ECO:0000313" key="3">
    <source>
        <dbReference type="Proteomes" id="UP000807769"/>
    </source>
</evidence>
<evidence type="ECO:0000313" key="2">
    <source>
        <dbReference type="EMBL" id="KAG1821169.1"/>
    </source>
</evidence>
<reference evidence="2" key="1">
    <citation type="journal article" date="2020" name="New Phytol.">
        <title>Comparative genomics reveals dynamic genome evolution in host specialist ectomycorrhizal fungi.</title>
        <authorList>
            <person name="Lofgren L.A."/>
            <person name="Nguyen N.H."/>
            <person name="Vilgalys R."/>
            <person name="Ruytinx J."/>
            <person name="Liao H.L."/>
            <person name="Branco S."/>
            <person name="Kuo A."/>
            <person name="LaButti K."/>
            <person name="Lipzen A."/>
            <person name="Andreopoulos W."/>
            <person name="Pangilinan J."/>
            <person name="Riley R."/>
            <person name="Hundley H."/>
            <person name="Na H."/>
            <person name="Barry K."/>
            <person name="Grigoriev I.V."/>
            <person name="Stajich J.E."/>
            <person name="Kennedy P.G."/>
        </authorList>
    </citation>
    <scope>NUCLEOTIDE SEQUENCE</scope>
    <source>
        <strain evidence="2">MN1</strain>
    </source>
</reference>
<dbReference type="EMBL" id="JABBWG010000007">
    <property type="protein sequence ID" value="KAG1821169.1"/>
    <property type="molecule type" value="Genomic_DNA"/>
</dbReference>
<evidence type="ECO:0000256" key="1">
    <source>
        <dbReference type="SAM" id="Coils"/>
    </source>
</evidence>
<proteinExistence type="predicted"/>
<dbReference type="AlphaFoldDB" id="A0A9P7JG83"/>
<sequence length="269" mass="29971">MKTLFTVNLNTMTVNDRARNRHFPVPNEIDSSLRDLEEYVRRIVREKKEAEMEEARCQQASLSSSKAILYFMFGVSRFPASAGKMTHMFTLLLLRRARLPAWQTVKMAEEMVVSAPTLVAGPFGTATPKIAFPAHVVGTGLAAVASRSLRPFVGFLRALGAFSVSAHGAHTSMLASYADVWDSVMTAWKKRAKKLSIGPGGNLFQCQNCQGHLCNTCDDGGKSRCTCNQILCKLCEEECQRCAHFRRLCDNDFGFFEFGSGDEMTYHNF</sequence>
<name>A0A9P7JG83_9AGAM</name>
<organism evidence="2 3">
    <name type="scientific">Suillus subaureus</name>
    <dbReference type="NCBI Taxonomy" id="48587"/>
    <lineage>
        <taxon>Eukaryota</taxon>
        <taxon>Fungi</taxon>
        <taxon>Dikarya</taxon>
        <taxon>Basidiomycota</taxon>
        <taxon>Agaricomycotina</taxon>
        <taxon>Agaricomycetes</taxon>
        <taxon>Agaricomycetidae</taxon>
        <taxon>Boletales</taxon>
        <taxon>Suillineae</taxon>
        <taxon>Suillaceae</taxon>
        <taxon>Suillus</taxon>
    </lineage>
</organism>
<dbReference type="GeneID" id="64626633"/>
<dbReference type="Proteomes" id="UP000807769">
    <property type="component" value="Unassembled WGS sequence"/>
</dbReference>
<keyword evidence="3" id="KW-1185">Reference proteome</keyword>
<comment type="caution">
    <text evidence="2">The sequence shown here is derived from an EMBL/GenBank/DDBJ whole genome shotgun (WGS) entry which is preliminary data.</text>
</comment>
<protein>
    <submittedName>
        <fullName evidence="2">Uncharacterized protein</fullName>
    </submittedName>
</protein>
<gene>
    <name evidence="2" type="ORF">BJ212DRAFT_1297587</name>
</gene>
<feature type="coiled-coil region" evidence="1">
    <location>
        <begin position="29"/>
        <end position="65"/>
    </location>
</feature>